<name>A0A0C3DJU0_9AGAM</name>
<reference evidence="1 2" key="1">
    <citation type="submission" date="2014-04" db="EMBL/GenBank/DDBJ databases">
        <authorList>
            <consortium name="DOE Joint Genome Institute"/>
            <person name="Kuo A."/>
            <person name="Kohler A."/>
            <person name="Nagy L.G."/>
            <person name="Floudas D."/>
            <person name="Copeland A."/>
            <person name="Barry K.W."/>
            <person name="Cichocki N."/>
            <person name="Veneault-Fourrey C."/>
            <person name="LaButti K."/>
            <person name="Lindquist E.A."/>
            <person name="Lipzen A."/>
            <person name="Lundell T."/>
            <person name="Morin E."/>
            <person name="Murat C."/>
            <person name="Sun H."/>
            <person name="Tunlid A."/>
            <person name="Henrissat B."/>
            <person name="Grigoriev I.V."/>
            <person name="Hibbett D.S."/>
            <person name="Martin F."/>
            <person name="Nordberg H.P."/>
            <person name="Cantor M.N."/>
            <person name="Hua S.X."/>
        </authorList>
    </citation>
    <scope>NUCLEOTIDE SEQUENCE [LARGE SCALE GENOMIC DNA]</scope>
    <source>
        <strain evidence="1 2">Foug A</strain>
    </source>
</reference>
<dbReference type="AlphaFoldDB" id="A0A0C3DJU0"/>
<dbReference type="HOGENOM" id="CLU_2307689_0_0_1"/>
<proteinExistence type="predicted"/>
<organism evidence="1 2">
    <name type="scientific">Scleroderma citrinum Foug A</name>
    <dbReference type="NCBI Taxonomy" id="1036808"/>
    <lineage>
        <taxon>Eukaryota</taxon>
        <taxon>Fungi</taxon>
        <taxon>Dikarya</taxon>
        <taxon>Basidiomycota</taxon>
        <taxon>Agaricomycotina</taxon>
        <taxon>Agaricomycetes</taxon>
        <taxon>Agaricomycetidae</taxon>
        <taxon>Boletales</taxon>
        <taxon>Sclerodermatineae</taxon>
        <taxon>Sclerodermataceae</taxon>
        <taxon>Scleroderma</taxon>
    </lineage>
</organism>
<protein>
    <submittedName>
        <fullName evidence="1">Uncharacterized protein</fullName>
    </submittedName>
</protein>
<dbReference type="InParanoid" id="A0A0C3DJU0"/>
<evidence type="ECO:0000313" key="2">
    <source>
        <dbReference type="Proteomes" id="UP000053989"/>
    </source>
</evidence>
<evidence type="ECO:0000313" key="1">
    <source>
        <dbReference type="EMBL" id="KIM56346.1"/>
    </source>
</evidence>
<dbReference type="Proteomes" id="UP000053989">
    <property type="component" value="Unassembled WGS sequence"/>
</dbReference>
<keyword evidence="2" id="KW-1185">Reference proteome</keyword>
<reference evidence="2" key="2">
    <citation type="submission" date="2015-01" db="EMBL/GenBank/DDBJ databases">
        <title>Evolutionary Origins and Diversification of the Mycorrhizal Mutualists.</title>
        <authorList>
            <consortium name="DOE Joint Genome Institute"/>
            <consortium name="Mycorrhizal Genomics Consortium"/>
            <person name="Kohler A."/>
            <person name="Kuo A."/>
            <person name="Nagy L.G."/>
            <person name="Floudas D."/>
            <person name="Copeland A."/>
            <person name="Barry K.W."/>
            <person name="Cichocki N."/>
            <person name="Veneault-Fourrey C."/>
            <person name="LaButti K."/>
            <person name="Lindquist E.A."/>
            <person name="Lipzen A."/>
            <person name="Lundell T."/>
            <person name="Morin E."/>
            <person name="Murat C."/>
            <person name="Riley R."/>
            <person name="Ohm R."/>
            <person name="Sun H."/>
            <person name="Tunlid A."/>
            <person name="Henrissat B."/>
            <person name="Grigoriev I.V."/>
            <person name="Hibbett D.S."/>
            <person name="Martin F."/>
        </authorList>
    </citation>
    <scope>NUCLEOTIDE SEQUENCE [LARGE SCALE GENOMIC DNA]</scope>
    <source>
        <strain evidence="2">Foug A</strain>
    </source>
</reference>
<dbReference type="EMBL" id="KN822118">
    <property type="protein sequence ID" value="KIM56346.1"/>
    <property type="molecule type" value="Genomic_DNA"/>
</dbReference>
<accession>A0A0C3DJU0</accession>
<gene>
    <name evidence="1" type="ORF">SCLCIDRAFT_1220379</name>
</gene>
<sequence>MGTADPSMVPVVVTIDVDILLWTHVRGDGGGCPTRQPLAALVNWRVDRRHQHWWWVFNLCKTDLSLSKGLMRAKSFKNNRVSTFAIQLGFDLAIGRTNDG</sequence>